<evidence type="ECO:0000256" key="3">
    <source>
        <dbReference type="ARBA" id="ARBA00022679"/>
    </source>
</evidence>
<dbReference type="GO" id="GO:0000030">
    <property type="term" value="F:mannosyltransferase activity"/>
    <property type="evidence" value="ECO:0007669"/>
    <property type="project" value="TreeGrafter"/>
</dbReference>
<dbReference type="Proteomes" id="UP000192596">
    <property type="component" value="Unassembled WGS sequence"/>
</dbReference>
<evidence type="ECO:0008006" key="10">
    <source>
        <dbReference type="Google" id="ProtNLM"/>
    </source>
</evidence>
<gene>
    <name evidence="8" type="ORF">B0A48_01901</name>
</gene>
<sequence length="322" mass="36788">MRAFTLRVIRICVVAVACALFFLFGWRTHRFVQIFFEHPGILLDQPAVLEAHDAAPRDARIAVVPRITHQIFHNWTHPADTTLPADWAATRQTCLDLHPGWEHKLWTVEDSHDFIANEYPWFLATYDSYGYPVQRIDALRYFLMRHFGGLYIDLDNGCAANLEPLRYYPVWVTDGGHGALSNNILGAAPDHPFWHLMTDNLRSYAWTYPLPYLTIVYASGQWCLTAMWNKYHGGLAAKQPPLTRISMDGRPGAPPWVFFTHTRGGTWNNWDNRLFGWIGDHLALTALAVLVAVACTLAVLYTIIQTIAKFRRPRGPKYATLI</sequence>
<dbReference type="InterPro" id="IPR007577">
    <property type="entry name" value="GlycoTrfase_DXD_sugar-bd_CS"/>
</dbReference>
<evidence type="ECO:0000313" key="8">
    <source>
        <dbReference type="EMBL" id="OQO13672.1"/>
    </source>
</evidence>
<dbReference type="InParanoid" id="A0A1V8TR24"/>
<dbReference type="SUPFAM" id="SSF53448">
    <property type="entry name" value="Nucleotide-diphospho-sugar transferases"/>
    <property type="match status" value="1"/>
</dbReference>
<dbReference type="GO" id="GO:0016020">
    <property type="term" value="C:membrane"/>
    <property type="evidence" value="ECO:0007669"/>
    <property type="project" value="UniProtKB-SubCell"/>
</dbReference>
<name>A0A1V8TR24_9PEZI</name>
<comment type="subcellular location">
    <subcellularLocation>
        <location evidence="1">Membrane</location>
    </subcellularLocation>
</comment>
<dbReference type="OrthoDB" id="3647at2759"/>
<dbReference type="Pfam" id="PF04488">
    <property type="entry name" value="Gly_transf_sug"/>
    <property type="match status" value="1"/>
</dbReference>
<evidence type="ECO:0000256" key="1">
    <source>
        <dbReference type="ARBA" id="ARBA00004370"/>
    </source>
</evidence>
<dbReference type="InterPro" id="IPR051706">
    <property type="entry name" value="Glycosyltransferase_domain"/>
</dbReference>
<keyword evidence="4 7" id="KW-0812">Transmembrane</keyword>
<dbReference type="PANTHER" id="PTHR32385:SF20">
    <property type="entry name" value="MANNOSYL PHOSPHORYLINOSITOL CERAMIDE SYNTHASE CSH1-RELATED"/>
    <property type="match status" value="1"/>
</dbReference>
<dbReference type="STRING" id="1507870.A0A1V8TR24"/>
<evidence type="ECO:0000256" key="7">
    <source>
        <dbReference type="SAM" id="Phobius"/>
    </source>
</evidence>
<dbReference type="InterPro" id="IPR029044">
    <property type="entry name" value="Nucleotide-diphossugar_trans"/>
</dbReference>
<comment type="caution">
    <text evidence="8">The sequence shown here is derived from an EMBL/GenBank/DDBJ whole genome shotgun (WGS) entry which is preliminary data.</text>
</comment>
<dbReference type="AlphaFoldDB" id="A0A1V8TR24"/>
<dbReference type="PANTHER" id="PTHR32385">
    <property type="entry name" value="MANNOSYL PHOSPHORYLINOSITOL CERAMIDE SYNTHASE"/>
    <property type="match status" value="1"/>
</dbReference>
<keyword evidence="5 7" id="KW-1133">Transmembrane helix</keyword>
<accession>A0A1V8TR24</accession>
<feature type="transmembrane region" description="Helical" evidence="7">
    <location>
        <begin position="282"/>
        <end position="304"/>
    </location>
</feature>
<evidence type="ECO:0000313" key="9">
    <source>
        <dbReference type="Proteomes" id="UP000192596"/>
    </source>
</evidence>
<evidence type="ECO:0000256" key="2">
    <source>
        <dbReference type="ARBA" id="ARBA00009003"/>
    </source>
</evidence>
<organism evidence="8 9">
    <name type="scientific">Cryoendolithus antarcticus</name>
    <dbReference type="NCBI Taxonomy" id="1507870"/>
    <lineage>
        <taxon>Eukaryota</taxon>
        <taxon>Fungi</taxon>
        <taxon>Dikarya</taxon>
        <taxon>Ascomycota</taxon>
        <taxon>Pezizomycotina</taxon>
        <taxon>Dothideomycetes</taxon>
        <taxon>Dothideomycetidae</taxon>
        <taxon>Cladosporiales</taxon>
        <taxon>Cladosporiaceae</taxon>
        <taxon>Cryoendolithus</taxon>
    </lineage>
</organism>
<reference evidence="9" key="1">
    <citation type="submission" date="2017-03" db="EMBL/GenBank/DDBJ databases">
        <title>Genomes of endolithic fungi from Antarctica.</title>
        <authorList>
            <person name="Coleine C."/>
            <person name="Masonjones S."/>
            <person name="Stajich J.E."/>
        </authorList>
    </citation>
    <scope>NUCLEOTIDE SEQUENCE [LARGE SCALE GENOMIC DNA]</scope>
    <source>
        <strain evidence="9">CCFEE 5527</strain>
    </source>
</reference>
<proteinExistence type="inferred from homology"/>
<evidence type="ECO:0000256" key="6">
    <source>
        <dbReference type="ARBA" id="ARBA00023136"/>
    </source>
</evidence>
<keyword evidence="6 7" id="KW-0472">Membrane</keyword>
<evidence type="ECO:0000256" key="5">
    <source>
        <dbReference type="ARBA" id="ARBA00022989"/>
    </source>
</evidence>
<dbReference type="GO" id="GO:0051999">
    <property type="term" value="P:mannosyl-inositol phosphorylceramide biosynthetic process"/>
    <property type="evidence" value="ECO:0007669"/>
    <property type="project" value="TreeGrafter"/>
</dbReference>
<feature type="transmembrane region" description="Helical" evidence="7">
    <location>
        <begin position="7"/>
        <end position="26"/>
    </location>
</feature>
<dbReference type="Gene3D" id="3.90.550.20">
    <property type="match status" value="1"/>
</dbReference>
<comment type="similarity">
    <text evidence="2">Belongs to the glycosyltransferase 32 family.</text>
</comment>
<keyword evidence="9" id="KW-1185">Reference proteome</keyword>
<evidence type="ECO:0000256" key="4">
    <source>
        <dbReference type="ARBA" id="ARBA00022692"/>
    </source>
</evidence>
<dbReference type="EMBL" id="NAJO01000003">
    <property type="protein sequence ID" value="OQO13672.1"/>
    <property type="molecule type" value="Genomic_DNA"/>
</dbReference>
<protein>
    <recommendedName>
        <fullName evidence="10">Mannosyl phosphorylinositol ceramide synthase SUR1</fullName>
    </recommendedName>
</protein>
<keyword evidence="3" id="KW-0808">Transferase</keyword>